<keyword evidence="15" id="KW-1185">Reference proteome</keyword>
<dbReference type="SMART" id="SM00369">
    <property type="entry name" value="LRR_TYP"/>
    <property type="match status" value="3"/>
</dbReference>
<evidence type="ECO:0000259" key="14">
    <source>
        <dbReference type="PROSITE" id="PS51424"/>
    </source>
</evidence>
<dbReference type="InterPro" id="IPR003591">
    <property type="entry name" value="Leu-rich_rpt_typical-subtyp"/>
</dbReference>
<dbReference type="InterPro" id="IPR053215">
    <property type="entry name" value="TKL_Ser/Thr_kinase"/>
</dbReference>
<dbReference type="Gene3D" id="1.10.510.10">
    <property type="entry name" value="Transferase(Phosphotransferase) domain 1"/>
    <property type="match status" value="1"/>
</dbReference>
<evidence type="ECO:0000256" key="2">
    <source>
        <dbReference type="ARBA" id="ARBA00022527"/>
    </source>
</evidence>
<dbReference type="SUPFAM" id="SSF52540">
    <property type="entry name" value="P-loop containing nucleoside triphosphate hydrolases"/>
    <property type="match status" value="1"/>
</dbReference>
<dbReference type="InterPro" id="IPR036322">
    <property type="entry name" value="WD40_repeat_dom_sf"/>
</dbReference>
<sequence length="1891" mass="218265">MLNSLKLYGNEALISHYKSLKQEEDTLDHFEKCLKVAILKNDCDAIGQLMLNKPCDVEEILNYALQIQCSFKSTLLLLLCYAVEKHYNGVIKLICKKKYLEITELDKNQYLKCDIQISTDLLYRLRSFVVEIKDYFVYPVRIGCRSSVKNYDGVKVILSNIFCDKKKLVANWRELSLPCFYEGWQKECMKEMYKNVILSFNCIESIVPTNITIYLGNVEKLNLSSNNLKNVPTELFKLPKLRNLNLSSNKLVCLPNVMEWSPYLTTLSLENNLLKSFPSNADQVPIKNLYISNNKFDCIPPGICNLMHLETLHISGNVNIHVLPLQMGKLSKLTNLNITGLKIDSPSAIKNLNSTQEIMCYLKALMRSAGPYYTMKLMIIGFAEQGKTTLLKRLQDNTSYNENQRTEGIDIQDVSIGFGLKKTFIFRVWDFAGQEEYFATHQCFLSSCSLYLLVWDATKKSKGLQLLKPWFENLIARVKVFYVIIVVTKLDLINENINNARKKMINEIEDIFEKVPSIKNMRAKDKYFSSRIKVSFVSLNPKFPDYNKDIKALKEQIYHMAECMTFDGKPGNNKIMGMLVPQIYQKLEAEIIKIRIIKESNGEIPIISRTEFIMLGKSLKCNADKFQDEDFQASVKVLLDTGTILYFDCANEGLNNIIFISPSWVCKLMAKFISIDYDNTHIKNGIIERKNVRFVLGKDWDSENQDTIKKYLRLLWRFQIACEIDDHRVLVPPKLPVFAPISATSIKLSSLLTRYYFFNYVPYGFWTRFITRFLLIMKEMLSNPKIEIISRASLVDSLQKNKLNSFTFYKAGEKPSNLNVTHSLNIKSPENLCLNQIQTSLELSESKRFSVNSWYIQFFERNFSNNSNMQNNSKFINSHLQLTNNLDQFKNKNLQSECSHNSTTSAEETEISFVSSDNKDRYDDFCSCCNDLSYDDNCIAVSKSSDVASCMTHNCVSNLKTDCKKKTNFEKIIHKSDTNITSKVTYTDSSSNNGTQRFNEPKKDIPKLSFNENDCYMQRVDEHFGIGSLDSTTEFISKQDHEKKLSEEDNETNSQLINELSNNDEAYEEYFNDCNELAYLLDKGYLSCWNEGIIFNHPQLYFSIQQLLISVKPDQETIEIRVSKSPLGYRVLSYIVDHIRTLLEEWYEGLSYSDTVVSSLACPVCTSLDIKPYLINISTAFEKMYRCSQESALNVTCENNHVPKNVNIEEFCPDLTFQDLPKTMKFTSNDFQCEQNEKCKLGEGQFGKVYSGLCKNKIRAAIKFYKFKINNKDEILSSLNQFYKIRQEIVMLSKLRHHPYIIQFLGFSLKPELCVVMERASHGALSSVIHKKPQVIPRIVKFRICQQIASAVAFMHTKYIIHRDIKSDNILLFSLNHNAKINIKLTDFGTANFMSPSGMKTFFGTKGYTAPEMILYQSSLDEYNSSVDIYSFGIFLYELIAYRRPFHDVAEVYEIDHYVKKGLRPKFYDILDAFYGLLHLTKLMLSMWHQEPFKRPSAKDILNLSLSPTFQLIFGLKALSSTHNPCDLCYVKRYNQIWIACDDKEGQFVIVINMENFRIVQKFKVDTEELSQQNFNMSSITTISDKYVCVVLRSFDDVIIIYKAKKYSVFRIYTMEDSHILSISANDEWVCLGFLNGRCSKVTLKNFLNGSMLKNLYDFQISALCLPVTSLVFLLETVVWSVGRSIAYCYLKKEEEGMKPCHTERKVQEIVYSFNKKIFFISFQNSPEIYLHSAETKEILHTFSCRNDILSCSPKALNVDLRVTCMCSVVNMLWVGTGSGHILIYEVQKKKFKIILLLTLHPYAKELRKLVLIPTERHDDVKYLIVSTGKELNKNAFGMNTLVCFNDDIPKDEAAINEKLYEPENTGESNGKVILVWHVLPAYQYKNLELI</sequence>
<dbReference type="Gene3D" id="3.40.50.300">
    <property type="entry name" value="P-loop containing nucleotide triphosphate hydrolases"/>
    <property type="match status" value="1"/>
</dbReference>
<dbReference type="Pfam" id="PF00069">
    <property type="entry name" value="Pkinase"/>
    <property type="match status" value="1"/>
</dbReference>
<keyword evidence="5" id="KW-0677">Repeat</keyword>
<dbReference type="GO" id="GO:0016301">
    <property type="term" value="F:kinase activity"/>
    <property type="evidence" value="ECO:0007669"/>
    <property type="project" value="UniProtKB-KW"/>
</dbReference>
<dbReference type="PROSITE" id="PS50011">
    <property type="entry name" value="PROTEIN_KINASE_DOM"/>
    <property type="match status" value="1"/>
</dbReference>
<evidence type="ECO:0000256" key="3">
    <source>
        <dbReference type="ARBA" id="ARBA00022614"/>
    </source>
</evidence>
<dbReference type="InterPro" id="IPR011009">
    <property type="entry name" value="Kinase-like_dom_sf"/>
</dbReference>
<evidence type="ECO:0000313" key="15">
    <source>
        <dbReference type="Proteomes" id="UP001652625"/>
    </source>
</evidence>
<protein>
    <recommendedName>
        <fullName evidence="1">non-specific serine/threonine protein kinase</fullName>
        <ecNumber evidence="1">2.7.11.1</ecNumber>
    </recommendedName>
</protein>
<dbReference type="Pfam" id="PF23748">
    <property type="entry name" value="Beta-prop_LRRK2"/>
    <property type="match status" value="1"/>
</dbReference>
<dbReference type="InterPro" id="IPR020859">
    <property type="entry name" value="ROC"/>
</dbReference>
<dbReference type="Pfam" id="PF08477">
    <property type="entry name" value="Roc"/>
    <property type="match status" value="1"/>
</dbReference>
<dbReference type="RefSeq" id="XP_065659193.1">
    <property type="nucleotide sequence ID" value="XM_065803121.1"/>
</dbReference>
<dbReference type="PROSITE" id="PS51419">
    <property type="entry name" value="RAB"/>
    <property type="match status" value="1"/>
</dbReference>
<evidence type="ECO:0000256" key="11">
    <source>
        <dbReference type="ARBA" id="ARBA00048679"/>
    </source>
</evidence>
<keyword evidence="4" id="KW-0808">Transferase</keyword>
<evidence type="ECO:0000256" key="4">
    <source>
        <dbReference type="ARBA" id="ARBA00022679"/>
    </source>
</evidence>
<comment type="catalytic activity">
    <reaction evidence="10">
        <text>L-threonyl-[protein] + ATP = O-phospho-L-threonyl-[protein] + ADP + H(+)</text>
        <dbReference type="Rhea" id="RHEA:46608"/>
        <dbReference type="Rhea" id="RHEA-COMP:11060"/>
        <dbReference type="Rhea" id="RHEA-COMP:11605"/>
        <dbReference type="ChEBI" id="CHEBI:15378"/>
        <dbReference type="ChEBI" id="CHEBI:30013"/>
        <dbReference type="ChEBI" id="CHEBI:30616"/>
        <dbReference type="ChEBI" id="CHEBI:61977"/>
        <dbReference type="ChEBI" id="CHEBI:456216"/>
        <dbReference type="EC" id="2.7.11.1"/>
    </reaction>
</comment>
<keyword evidence="8 12" id="KW-0067">ATP-binding</keyword>
<feature type="binding site" evidence="12">
    <location>
        <position position="1263"/>
    </location>
    <ligand>
        <name>ATP</name>
        <dbReference type="ChEBI" id="CHEBI:30616"/>
    </ligand>
</feature>
<dbReference type="Pfam" id="PF25497">
    <property type="entry name" value="COR-B"/>
    <property type="match status" value="1"/>
</dbReference>
<dbReference type="Proteomes" id="UP001652625">
    <property type="component" value="Chromosome 08"/>
</dbReference>
<dbReference type="GeneID" id="105845704"/>
<name>A0ABM4CBZ2_HYDVU</name>
<evidence type="ECO:0000256" key="10">
    <source>
        <dbReference type="ARBA" id="ARBA00047899"/>
    </source>
</evidence>
<evidence type="ECO:0000256" key="9">
    <source>
        <dbReference type="ARBA" id="ARBA00023134"/>
    </source>
</evidence>
<dbReference type="SUPFAM" id="SSF50978">
    <property type="entry name" value="WD40 repeat-like"/>
    <property type="match status" value="1"/>
</dbReference>
<keyword evidence="2" id="KW-0723">Serine/threonine-protein kinase</keyword>
<dbReference type="PROSITE" id="PS00107">
    <property type="entry name" value="PROTEIN_KINASE_ATP"/>
    <property type="match status" value="1"/>
</dbReference>
<feature type="domain" description="Protein kinase" evidence="13">
    <location>
        <begin position="1235"/>
        <end position="1510"/>
    </location>
</feature>
<dbReference type="Pfam" id="PF13855">
    <property type="entry name" value="LRR_8"/>
    <property type="match status" value="1"/>
</dbReference>
<dbReference type="SUPFAM" id="SSF52058">
    <property type="entry name" value="L domain-like"/>
    <property type="match status" value="1"/>
</dbReference>
<proteinExistence type="predicted"/>
<dbReference type="InterPro" id="IPR032675">
    <property type="entry name" value="LRR_dom_sf"/>
</dbReference>
<dbReference type="Pfam" id="PF16095">
    <property type="entry name" value="COR-A"/>
    <property type="match status" value="1"/>
</dbReference>
<evidence type="ECO:0000256" key="5">
    <source>
        <dbReference type="ARBA" id="ARBA00022737"/>
    </source>
</evidence>
<dbReference type="SMART" id="SM00364">
    <property type="entry name" value="LRR_BAC"/>
    <property type="match status" value="3"/>
</dbReference>
<dbReference type="InterPro" id="IPR000719">
    <property type="entry name" value="Prot_kinase_dom"/>
</dbReference>
<dbReference type="InterPro" id="IPR032171">
    <property type="entry name" value="COR-A"/>
</dbReference>
<keyword evidence="3" id="KW-0433">Leucine-rich repeat</keyword>
<evidence type="ECO:0000256" key="1">
    <source>
        <dbReference type="ARBA" id="ARBA00012513"/>
    </source>
</evidence>
<organism evidence="15 16">
    <name type="scientific">Hydra vulgaris</name>
    <name type="common">Hydra</name>
    <name type="synonym">Hydra attenuata</name>
    <dbReference type="NCBI Taxonomy" id="6087"/>
    <lineage>
        <taxon>Eukaryota</taxon>
        <taxon>Metazoa</taxon>
        <taxon>Cnidaria</taxon>
        <taxon>Hydrozoa</taxon>
        <taxon>Hydroidolina</taxon>
        <taxon>Anthoathecata</taxon>
        <taxon>Aplanulata</taxon>
        <taxon>Hydridae</taxon>
        <taxon>Hydra</taxon>
    </lineage>
</organism>
<dbReference type="Gene3D" id="3.30.70.1390">
    <property type="entry name" value="ROC domain from the Parkinson's disease-associated leucine-rich repeat kinase 2"/>
    <property type="match status" value="1"/>
</dbReference>
<dbReference type="InterPro" id="IPR027417">
    <property type="entry name" value="P-loop_NTPase"/>
</dbReference>
<keyword evidence="7 16" id="KW-0418">Kinase</keyword>
<dbReference type="EC" id="2.7.11.1" evidence="1"/>
<evidence type="ECO:0000256" key="6">
    <source>
        <dbReference type="ARBA" id="ARBA00022741"/>
    </source>
</evidence>
<reference evidence="16" key="1">
    <citation type="submission" date="2025-08" db="UniProtKB">
        <authorList>
            <consortium name="RefSeq"/>
        </authorList>
    </citation>
    <scope>IDENTIFICATION</scope>
</reference>
<keyword evidence="6 12" id="KW-0547">Nucleotide-binding</keyword>
<evidence type="ECO:0000256" key="12">
    <source>
        <dbReference type="PROSITE-ProRule" id="PRU10141"/>
    </source>
</evidence>
<keyword evidence="9" id="KW-0342">GTP-binding</keyword>
<dbReference type="InterPro" id="IPR001611">
    <property type="entry name" value="Leu-rich_rpt"/>
</dbReference>
<evidence type="ECO:0000259" key="13">
    <source>
        <dbReference type="PROSITE" id="PS50011"/>
    </source>
</evidence>
<evidence type="ECO:0000256" key="8">
    <source>
        <dbReference type="ARBA" id="ARBA00022840"/>
    </source>
</evidence>
<dbReference type="PROSITE" id="PS51450">
    <property type="entry name" value="LRR"/>
    <property type="match status" value="2"/>
</dbReference>
<evidence type="ECO:0000313" key="16">
    <source>
        <dbReference type="RefSeq" id="XP_065659193.1"/>
    </source>
</evidence>
<dbReference type="InterPro" id="IPR057263">
    <property type="entry name" value="COR-B"/>
</dbReference>
<dbReference type="PANTHER" id="PTHR45756">
    <property type="entry name" value="PALMITOYLTRANSFERASE"/>
    <property type="match status" value="1"/>
</dbReference>
<dbReference type="InterPro" id="IPR017441">
    <property type="entry name" value="Protein_kinase_ATP_BS"/>
</dbReference>
<dbReference type="Gene3D" id="3.80.10.10">
    <property type="entry name" value="Ribonuclease Inhibitor"/>
    <property type="match status" value="1"/>
</dbReference>
<feature type="domain" description="Roc" evidence="14">
    <location>
        <begin position="368"/>
        <end position="564"/>
    </location>
</feature>
<dbReference type="SUPFAM" id="SSF56112">
    <property type="entry name" value="Protein kinase-like (PK-like)"/>
    <property type="match status" value="1"/>
</dbReference>
<gene>
    <name evidence="16" type="primary">LOC105845704</name>
</gene>
<dbReference type="PROSITE" id="PS00108">
    <property type="entry name" value="PROTEIN_KINASE_ST"/>
    <property type="match status" value="1"/>
</dbReference>
<accession>A0ABM4CBZ2</accession>
<dbReference type="PANTHER" id="PTHR45756:SF1">
    <property type="entry name" value="PROTEIN KINASE DOMAIN CONTAINING PROTEIN"/>
    <property type="match status" value="1"/>
</dbReference>
<dbReference type="PROSITE" id="PS51424">
    <property type="entry name" value="ROC"/>
    <property type="match status" value="1"/>
</dbReference>
<dbReference type="InterPro" id="IPR008271">
    <property type="entry name" value="Ser/Thr_kinase_AS"/>
</dbReference>
<dbReference type="SMART" id="SM00220">
    <property type="entry name" value="S_TKc"/>
    <property type="match status" value="1"/>
</dbReference>
<evidence type="ECO:0000256" key="7">
    <source>
        <dbReference type="ARBA" id="ARBA00022777"/>
    </source>
</evidence>
<comment type="catalytic activity">
    <reaction evidence="11">
        <text>L-seryl-[protein] + ATP = O-phospho-L-seryl-[protein] + ADP + H(+)</text>
        <dbReference type="Rhea" id="RHEA:17989"/>
        <dbReference type="Rhea" id="RHEA-COMP:9863"/>
        <dbReference type="Rhea" id="RHEA-COMP:11604"/>
        <dbReference type="ChEBI" id="CHEBI:15378"/>
        <dbReference type="ChEBI" id="CHEBI:29999"/>
        <dbReference type="ChEBI" id="CHEBI:30616"/>
        <dbReference type="ChEBI" id="CHEBI:83421"/>
        <dbReference type="ChEBI" id="CHEBI:456216"/>
        <dbReference type="EC" id="2.7.11.1"/>
    </reaction>
</comment>
<dbReference type="InterPro" id="IPR056602">
    <property type="entry name" value="Beta-prop_LRRK2"/>
</dbReference>